<dbReference type="Gene3D" id="3.30.450.40">
    <property type="match status" value="1"/>
</dbReference>
<dbReference type="InterPro" id="IPR036388">
    <property type="entry name" value="WH-like_DNA-bd_sf"/>
</dbReference>
<dbReference type="SUPFAM" id="SSF46785">
    <property type="entry name" value="Winged helix' DNA-binding domain"/>
    <property type="match status" value="1"/>
</dbReference>
<accession>A0A424WDS0</accession>
<dbReference type="InterPro" id="IPR050707">
    <property type="entry name" value="HTH_MetabolicPath_Reg"/>
</dbReference>
<keyword evidence="1" id="KW-0805">Transcription regulation</keyword>
<dbReference type="PANTHER" id="PTHR30136:SF39">
    <property type="entry name" value="TRANSCRIPTIONAL REGULATORY PROTEIN"/>
    <property type="match status" value="1"/>
</dbReference>
<dbReference type="Pfam" id="PF01614">
    <property type="entry name" value="IclR_C"/>
    <property type="match status" value="1"/>
</dbReference>
<evidence type="ECO:0000259" key="5">
    <source>
        <dbReference type="PROSITE" id="PS51078"/>
    </source>
</evidence>
<evidence type="ECO:0000313" key="6">
    <source>
        <dbReference type="EMBL" id="RPJ91400.1"/>
    </source>
</evidence>
<dbReference type="InterPro" id="IPR029016">
    <property type="entry name" value="GAF-like_dom_sf"/>
</dbReference>
<evidence type="ECO:0000313" key="7">
    <source>
        <dbReference type="Proteomes" id="UP000285324"/>
    </source>
</evidence>
<gene>
    <name evidence="6" type="ORF">DY367_12780</name>
</gene>
<feature type="domain" description="IclR-ED" evidence="5">
    <location>
        <begin position="107"/>
        <end position="287"/>
    </location>
</feature>
<evidence type="ECO:0000256" key="1">
    <source>
        <dbReference type="ARBA" id="ARBA00023015"/>
    </source>
</evidence>
<comment type="caution">
    <text evidence="6">The sequence shown here is derived from an EMBL/GenBank/DDBJ whole genome shotgun (WGS) entry which is preliminary data.</text>
</comment>
<protein>
    <submittedName>
        <fullName evidence="6">IclR family transcriptional regulator</fullName>
    </submittedName>
</protein>
<evidence type="ECO:0000256" key="3">
    <source>
        <dbReference type="ARBA" id="ARBA00023163"/>
    </source>
</evidence>
<organism evidence="6 7">
    <name type="scientific">Alcaligenes xylosoxydans xylosoxydans</name>
    <name type="common">Achromobacter xylosoxidans</name>
    <dbReference type="NCBI Taxonomy" id="85698"/>
    <lineage>
        <taxon>Bacteria</taxon>
        <taxon>Pseudomonadati</taxon>
        <taxon>Pseudomonadota</taxon>
        <taxon>Betaproteobacteria</taxon>
        <taxon>Burkholderiales</taxon>
        <taxon>Alcaligenaceae</taxon>
        <taxon>Achromobacter</taxon>
    </lineage>
</organism>
<dbReference type="Pfam" id="PF09339">
    <property type="entry name" value="HTH_IclR"/>
    <property type="match status" value="1"/>
</dbReference>
<dbReference type="Proteomes" id="UP000285324">
    <property type="component" value="Unassembled WGS sequence"/>
</dbReference>
<dbReference type="GO" id="GO:0003700">
    <property type="term" value="F:DNA-binding transcription factor activity"/>
    <property type="evidence" value="ECO:0007669"/>
    <property type="project" value="TreeGrafter"/>
</dbReference>
<sequence length="287" mass="32186">MSGSILRGWPFRINPCLPVENRIKFRHVKLFLPGVDPDDMTQSSSIQKALRVLKTVQRHHEEGLRLIDVCREQGLEKPTALRLLRELMAQGLVARNARSKKYYLGDYCRKLGESLAAQSSLSVRYGPLLRRISDRTEDASFLVILQDLDTLCIAREVGAYPIQALAIPVGNRQPIGVGAGGLAMLASFDEDLTEHYLNVNRARFLKYKSLTLEQLRMRIARARKRGYAVIGSHAVSKVTGVGVTLMNKEGDVLGGISVAALDNRMTQKRQEAVAQMIREEMNRFLDK</sequence>
<dbReference type="GO" id="GO:0045892">
    <property type="term" value="P:negative regulation of DNA-templated transcription"/>
    <property type="evidence" value="ECO:0007669"/>
    <property type="project" value="TreeGrafter"/>
</dbReference>
<dbReference type="InterPro" id="IPR014757">
    <property type="entry name" value="Tscrpt_reg_IclR_C"/>
</dbReference>
<dbReference type="PANTHER" id="PTHR30136">
    <property type="entry name" value="HELIX-TURN-HELIX TRANSCRIPTIONAL REGULATOR, ICLR FAMILY"/>
    <property type="match status" value="1"/>
</dbReference>
<keyword evidence="3" id="KW-0804">Transcription</keyword>
<dbReference type="AlphaFoldDB" id="A0A424WDS0"/>
<dbReference type="InterPro" id="IPR036390">
    <property type="entry name" value="WH_DNA-bd_sf"/>
</dbReference>
<dbReference type="Gene3D" id="1.10.10.10">
    <property type="entry name" value="Winged helix-like DNA-binding domain superfamily/Winged helix DNA-binding domain"/>
    <property type="match status" value="1"/>
</dbReference>
<evidence type="ECO:0000259" key="4">
    <source>
        <dbReference type="PROSITE" id="PS51077"/>
    </source>
</evidence>
<dbReference type="PROSITE" id="PS51077">
    <property type="entry name" value="HTH_ICLR"/>
    <property type="match status" value="1"/>
</dbReference>
<name>A0A424WDS0_ALCXX</name>
<dbReference type="InterPro" id="IPR005471">
    <property type="entry name" value="Tscrpt_reg_IclR_N"/>
</dbReference>
<dbReference type="GO" id="GO:0003677">
    <property type="term" value="F:DNA binding"/>
    <property type="evidence" value="ECO:0007669"/>
    <property type="project" value="UniProtKB-KW"/>
</dbReference>
<feature type="domain" description="HTH iclR-type" evidence="4">
    <location>
        <begin position="43"/>
        <end position="106"/>
    </location>
</feature>
<dbReference type="EMBL" id="QVXO01000016">
    <property type="protein sequence ID" value="RPJ91400.1"/>
    <property type="molecule type" value="Genomic_DNA"/>
</dbReference>
<dbReference type="PROSITE" id="PS51078">
    <property type="entry name" value="ICLR_ED"/>
    <property type="match status" value="1"/>
</dbReference>
<dbReference type="SMART" id="SM00346">
    <property type="entry name" value="HTH_ICLR"/>
    <property type="match status" value="1"/>
</dbReference>
<dbReference type="OrthoDB" id="9807558at2"/>
<keyword evidence="2" id="KW-0238">DNA-binding</keyword>
<dbReference type="SUPFAM" id="SSF55781">
    <property type="entry name" value="GAF domain-like"/>
    <property type="match status" value="1"/>
</dbReference>
<proteinExistence type="predicted"/>
<evidence type="ECO:0000256" key="2">
    <source>
        <dbReference type="ARBA" id="ARBA00023125"/>
    </source>
</evidence>
<reference evidence="6 7" key="1">
    <citation type="submission" date="2018-08" db="EMBL/GenBank/DDBJ databases">
        <title>Achromobacter xylosoxidans Genome sequencing and assembly.</title>
        <authorList>
            <person name="Wang R."/>
            <person name="Rensing C."/>
            <person name="Li Y."/>
        </authorList>
    </citation>
    <scope>NUCLEOTIDE SEQUENCE [LARGE SCALE GENOMIC DNA]</scope>
    <source>
        <strain evidence="6 7">GD003A</strain>
    </source>
</reference>